<dbReference type="Pfam" id="PF05947">
    <property type="entry name" value="T6SS_TssF"/>
    <property type="match status" value="1"/>
</dbReference>
<dbReference type="EMBL" id="CZQC01000027">
    <property type="protein sequence ID" value="CUS40836.1"/>
    <property type="molecule type" value="Genomic_DNA"/>
</dbReference>
<dbReference type="PANTHER" id="PTHR35370">
    <property type="entry name" value="CYTOPLASMIC PROTEIN-RELATED-RELATED"/>
    <property type="match status" value="1"/>
</dbReference>
<dbReference type="AlphaFoldDB" id="A0A170PL43"/>
<dbReference type="NCBIfam" id="TIGR03359">
    <property type="entry name" value="VI_chp_6"/>
    <property type="match status" value="1"/>
</dbReference>
<name>A0A170PL43_9ZZZZ</name>
<proteinExistence type="predicted"/>
<organism evidence="1">
    <name type="scientific">hydrothermal vent metagenome</name>
    <dbReference type="NCBI Taxonomy" id="652676"/>
    <lineage>
        <taxon>unclassified sequences</taxon>
        <taxon>metagenomes</taxon>
        <taxon>ecological metagenomes</taxon>
    </lineage>
</organism>
<evidence type="ECO:0000313" key="1">
    <source>
        <dbReference type="EMBL" id="CUS40836.1"/>
    </source>
</evidence>
<dbReference type="PANTHER" id="PTHR35370:SF1">
    <property type="entry name" value="TYPE VI SECRETION SYSTEM COMPONENT TSSF1"/>
    <property type="match status" value="1"/>
</dbReference>
<dbReference type="PIRSF" id="PIRSF028304">
    <property type="entry name" value="UCP028304"/>
    <property type="match status" value="1"/>
</dbReference>
<reference evidence="1" key="1">
    <citation type="submission" date="2015-10" db="EMBL/GenBank/DDBJ databases">
        <authorList>
            <person name="Gilbert D.G."/>
        </authorList>
    </citation>
    <scope>NUCLEOTIDE SEQUENCE</scope>
</reference>
<protein>
    <submittedName>
        <fullName evidence="1">Protein ImpG/VasA</fullName>
    </submittedName>
</protein>
<accession>A0A170PL43</accession>
<sequence>MSDRLLYHYEKELAFIKQSASEFAKQHPSAAENLQLGSDSVDDPLVARLLSGFAFLNARIQQKLSDDFPELTDAMLETLYPHYLRPIPSMAIAQFSPLDDLDAAITIPANTELETDTNQNQECLFTTRYPVELLPIRLDSAQLMPKPFVAPGSFDIQGASAVLKLSFKSLSADLRIADMDLSKIRLFLKGQAQHVHPLYDLILTKCFRVVIANGDADIKPTILNSDALKQVGFDIAEGLLPYPSSSFMGYRLLTEFFSFQEKFQFIDFTQLDIGINNSFDDTLNIYLYLRESDIELEHQVNVGMFALGCTPIVNIFEQIADPIPLTHTESEYPIVPDARRREGLEIYSVVNAGATDSDGKYTPYRPFYGIDHSQNQKQKSAFWLTSRREIFEGEHRNELASEMNIRLVDLNFNPYELSDQSLDLQLLCTNRNLPRKLPTGQGQPFMQVVDNEYPTEKISCVVNPTSTIRPPLRERGYWRLISHLNLNHLSLSNGGGSVEAIKEILRLYDFRDSASTRNMIDSIMAIHTKPITAPIQIEGLVSMCRGTQIELTLDPIMLAGTSPLMFSSVLERFFGLYGSINSFTRLIITLNGKDGEFKRWPPRAGEKALI</sequence>
<dbReference type="InterPro" id="IPR010272">
    <property type="entry name" value="T6SS_TssF"/>
</dbReference>
<gene>
    <name evidence="1" type="ORF">MGWOODY_Tha1734</name>
</gene>